<keyword evidence="3" id="KW-0472">Membrane</keyword>
<feature type="transmembrane region" description="Helical" evidence="3">
    <location>
        <begin position="31"/>
        <end position="51"/>
    </location>
</feature>
<comment type="caution">
    <text evidence="5">The sequence shown here is derived from an EMBL/GenBank/DDBJ whole genome shotgun (WGS) entry which is preliminary data.</text>
</comment>
<proteinExistence type="predicted"/>
<dbReference type="GO" id="GO:0042834">
    <property type="term" value="F:peptidoglycan binding"/>
    <property type="evidence" value="ECO:0007669"/>
    <property type="project" value="InterPro"/>
</dbReference>
<keyword evidence="1" id="KW-0175">Coiled coil</keyword>
<dbReference type="PROSITE" id="PS51724">
    <property type="entry name" value="SPOR"/>
    <property type="match status" value="1"/>
</dbReference>
<evidence type="ECO:0000313" key="6">
    <source>
        <dbReference type="Proteomes" id="UP000680020"/>
    </source>
</evidence>
<feature type="region of interest" description="Disordered" evidence="2">
    <location>
        <begin position="1"/>
        <end position="24"/>
    </location>
</feature>
<dbReference type="Pfam" id="PF05036">
    <property type="entry name" value="SPOR"/>
    <property type="match status" value="1"/>
</dbReference>
<dbReference type="SUPFAM" id="SSF110997">
    <property type="entry name" value="Sporulation related repeat"/>
    <property type="match status" value="1"/>
</dbReference>
<dbReference type="AlphaFoldDB" id="A0A162UGL5"/>
<gene>
    <name evidence="5" type="ORF">J7561_06720</name>
</gene>
<evidence type="ECO:0000256" key="1">
    <source>
        <dbReference type="SAM" id="Coils"/>
    </source>
</evidence>
<keyword evidence="3" id="KW-1133">Transmembrane helix</keyword>
<organism evidence="5 6">
    <name type="scientific">Wohlfahrtiimonas chitiniclastica</name>
    <dbReference type="NCBI Taxonomy" id="400946"/>
    <lineage>
        <taxon>Bacteria</taxon>
        <taxon>Pseudomonadati</taxon>
        <taxon>Pseudomonadota</taxon>
        <taxon>Gammaproteobacteria</taxon>
        <taxon>Cardiobacteriales</taxon>
        <taxon>Ignatzschineriaceae</taxon>
        <taxon>Wohlfahrtiimonas</taxon>
    </lineage>
</organism>
<dbReference type="Gene3D" id="3.30.70.1070">
    <property type="entry name" value="Sporulation related repeat"/>
    <property type="match status" value="1"/>
</dbReference>
<dbReference type="InterPro" id="IPR036680">
    <property type="entry name" value="SPOR-like_sf"/>
</dbReference>
<evidence type="ECO:0000256" key="2">
    <source>
        <dbReference type="SAM" id="MobiDB-lite"/>
    </source>
</evidence>
<feature type="domain" description="SPOR" evidence="4">
    <location>
        <begin position="179"/>
        <end position="256"/>
    </location>
</feature>
<dbReference type="Proteomes" id="UP000680020">
    <property type="component" value="Unassembled WGS sequence"/>
</dbReference>
<dbReference type="EMBL" id="JAGIBU010000005">
    <property type="protein sequence ID" value="MBS7824896.1"/>
    <property type="molecule type" value="Genomic_DNA"/>
</dbReference>
<feature type="compositionally biased region" description="Basic and acidic residues" evidence="2">
    <location>
        <begin position="1"/>
        <end position="12"/>
    </location>
</feature>
<sequence length="256" mass="28705">MFNVKKQAEKLSHNPLSSGEKSPRAQANRRLIIVTVILAAMTLGPGGFSAWQAHRAEKKQAKEAAAQLLKEQKAAKKKVIKPLSDEDFEGAKEYNFYTQLEERSLNLRAEDKFGGIMIDNVNKPPQLQLESVVQPTKTDTKVALKPESPKNNQPVKMAPLVLESTQKVSVRQEKPTPQQTAKKTRILQIGSFISQKEAEKQQAKLSQYGFAPRIIQGKNNAQKTVYRVHLGPFSDKELNAIKERLGSLKISYFEVK</sequence>
<accession>A0A162UGL5</accession>
<dbReference type="InterPro" id="IPR007730">
    <property type="entry name" value="SPOR-like_dom"/>
</dbReference>
<keyword evidence="3" id="KW-0812">Transmembrane</keyword>
<feature type="coiled-coil region" evidence="1">
    <location>
        <begin position="51"/>
        <end position="78"/>
    </location>
</feature>
<name>A0A162UGL5_9GAMM</name>
<evidence type="ECO:0000313" key="5">
    <source>
        <dbReference type="EMBL" id="MBS7824896.1"/>
    </source>
</evidence>
<evidence type="ECO:0000256" key="3">
    <source>
        <dbReference type="SAM" id="Phobius"/>
    </source>
</evidence>
<reference evidence="5" key="1">
    <citation type="submission" date="2021-03" db="EMBL/GenBank/DDBJ databases">
        <title>Identification and antibiotic profiling of Wohlfahrtiimonas chitiniclastica, an underestimated human pathogen.</title>
        <authorList>
            <person name="Kopf A."/>
            <person name="Bunk B."/>
            <person name="Coldewey S."/>
            <person name="Gunzer F."/>
            <person name="Riedel T."/>
            <person name="Schroettner P."/>
        </authorList>
    </citation>
    <scope>NUCLEOTIDE SEQUENCE</scope>
    <source>
        <strain evidence="5">DSM 100917</strain>
    </source>
</reference>
<protein>
    <submittedName>
        <fullName evidence="5">SPOR domain-containing protein</fullName>
    </submittedName>
</protein>
<evidence type="ECO:0000259" key="4">
    <source>
        <dbReference type="PROSITE" id="PS51724"/>
    </source>
</evidence>